<feature type="transmembrane region" description="Helical" evidence="2">
    <location>
        <begin position="574"/>
        <end position="593"/>
    </location>
</feature>
<evidence type="ECO:0000313" key="4">
    <source>
        <dbReference type="Proteomes" id="UP001197684"/>
    </source>
</evidence>
<proteinExistence type="predicted"/>
<feature type="transmembrane region" description="Helical" evidence="2">
    <location>
        <begin position="600"/>
        <end position="619"/>
    </location>
</feature>
<dbReference type="EMBL" id="JAJCJK010000016">
    <property type="protein sequence ID" value="MCB6938878.1"/>
    <property type="molecule type" value="Genomic_DNA"/>
</dbReference>
<evidence type="ECO:0000256" key="2">
    <source>
        <dbReference type="SAM" id="Phobius"/>
    </source>
</evidence>
<organism evidence="3 4">
    <name type="scientific">Agathobacter rectalis</name>
    <dbReference type="NCBI Taxonomy" id="39491"/>
    <lineage>
        <taxon>Bacteria</taxon>
        <taxon>Bacillati</taxon>
        <taxon>Bacillota</taxon>
        <taxon>Clostridia</taxon>
        <taxon>Lachnospirales</taxon>
        <taxon>Lachnospiraceae</taxon>
        <taxon>Agathobacter</taxon>
    </lineage>
</organism>
<name>A0AAW4UIZ6_9FIRM</name>
<keyword evidence="2" id="KW-0812">Transmembrane</keyword>
<comment type="caution">
    <text evidence="3">The sequence shown here is derived from an EMBL/GenBank/DDBJ whole genome shotgun (WGS) entry which is preliminary data.</text>
</comment>
<evidence type="ECO:0000313" key="3">
    <source>
        <dbReference type="EMBL" id="MCB6938878.1"/>
    </source>
</evidence>
<gene>
    <name evidence="3" type="ORF">LIZ56_10730</name>
</gene>
<keyword evidence="2" id="KW-1133">Transmembrane helix</keyword>
<evidence type="ECO:0000256" key="1">
    <source>
        <dbReference type="SAM" id="Coils"/>
    </source>
</evidence>
<keyword evidence="1" id="KW-0175">Coiled coil</keyword>
<sequence length="676" mass="79616">MNNINIALAYINGTENPLKVFCNLFIYVLNKADNQKLRIDEVKEALTKEFGLKVPNHIIKACARVLKNNNEVQILNSGEGYKFLKSNFDIKKFSDELLQRKIREENLINDLQEYLTEVGVELEIDEARECFVDFLISSNYAYNLFENGSVMDMGLNEKKISKEWYISQYIKKVEKEKNSQFYYILDIVQGLMIYVGLCQFSDYNQDKEEKFRGTSFYLDTKMMLRYLGYSWPELVQETRELVDLIRKEYQGNICIFQHTYQEIASALSNEIHALEYGDEENYELECFRKINSYKKDRFKLDLQKLERKITEEEKIEISEDEDVTVDKNKRYNLNCRKLSDYIHGSYPKWKANTVYNDVNSINQINIKRKGNYNIKFGGKNKLPIFVTTNYPLITCCKKFLKDEYKKEGREFVFDNLPIIADSALMYRLWLPKASRITDNMPALSLARIVHTAQQENEIFYTKFRNAIKDFKEYDDITLDDLSETYSSKLFEITAKNAEGNYENFTEEILAQSLEEFVTIQTSKKDKEIDALKLQVQNKNNENLEKKEELIKAYTKIFLKNRSIVCKCLCWLSRYWWLLSAVLIVGITQILNYLPTGKKDSPIYISWFFGALLLSKPYVVKILDKIVNKKVDIVTNCLKKCAQRSLINSFEKKSDENERKYREDIIEASFKILKIEL</sequence>
<dbReference type="AlphaFoldDB" id="A0AAW4UIZ6"/>
<reference evidence="3" key="1">
    <citation type="submission" date="2021-10" db="EMBL/GenBank/DDBJ databases">
        <title>Collection of gut derived symbiotic bacterial strains cultured from healthy donors.</title>
        <authorList>
            <person name="Lin H."/>
            <person name="Littmann E."/>
            <person name="Kohout C."/>
            <person name="Pamer E.G."/>
        </authorList>
    </citation>
    <scope>NUCLEOTIDE SEQUENCE</scope>
    <source>
        <strain evidence="3">DFI.9.42</strain>
    </source>
</reference>
<protein>
    <submittedName>
        <fullName evidence="3">Uncharacterized protein</fullName>
    </submittedName>
</protein>
<keyword evidence="2" id="KW-0472">Membrane</keyword>
<dbReference type="RefSeq" id="WP_306780999.1">
    <property type="nucleotide sequence ID" value="NZ_CP143947.1"/>
</dbReference>
<accession>A0AAW4UIZ6</accession>
<dbReference type="Proteomes" id="UP001197684">
    <property type="component" value="Unassembled WGS sequence"/>
</dbReference>
<feature type="coiled-coil region" evidence="1">
    <location>
        <begin position="521"/>
        <end position="548"/>
    </location>
</feature>